<dbReference type="EMBL" id="JAAIKC010000005">
    <property type="protein sequence ID" value="NEW07453.1"/>
    <property type="molecule type" value="Genomic_DNA"/>
</dbReference>
<dbReference type="RefSeq" id="WP_163948450.1">
    <property type="nucleotide sequence ID" value="NZ_JAAIKC010000005.1"/>
</dbReference>
<organism evidence="1">
    <name type="scientific">Paenibacillus sp. SYP-B3998</name>
    <dbReference type="NCBI Taxonomy" id="2678564"/>
    <lineage>
        <taxon>Bacteria</taxon>
        <taxon>Bacillati</taxon>
        <taxon>Bacillota</taxon>
        <taxon>Bacilli</taxon>
        <taxon>Bacillales</taxon>
        <taxon>Paenibacillaceae</taxon>
        <taxon>Paenibacillus</taxon>
    </lineage>
</organism>
<sequence>METLLYKNSTRLILLINILNVNEVHVWGAATGTVIIGKVGNAFQYIRGSSDKVHKITQKAVQDALLIRPETEQVVRDLNVISNVAGNAPSIRRMWTRQLVGKTRRWKKSLRLQRCGTISRRPSRFFISL</sequence>
<evidence type="ECO:0000313" key="1">
    <source>
        <dbReference type="EMBL" id="NEW07453.1"/>
    </source>
</evidence>
<gene>
    <name evidence="1" type="ORF">GK047_15720</name>
</gene>
<name>A0A6G3ZZ15_9BACL</name>
<dbReference type="AlphaFoldDB" id="A0A6G3ZZ15"/>
<reference evidence="1" key="1">
    <citation type="submission" date="2020-02" db="EMBL/GenBank/DDBJ databases">
        <authorList>
            <person name="Shen X.-R."/>
            <person name="Zhang Y.-X."/>
        </authorList>
    </citation>
    <scope>NUCLEOTIDE SEQUENCE</scope>
    <source>
        <strain evidence="1">SYP-B3998</strain>
    </source>
</reference>
<accession>A0A6G3ZZ15</accession>
<proteinExistence type="predicted"/>
<comment type="caution">
    <text evidence="1">The sequence shown here is derived from an EMBL/GenBank/DDBJ whole genome shotgun (WGS) entry which is preliminary data.</text>
</comment>
<protein>
    <submittedName>
        <fullName evidence="1">Uncharacterized protein</fullName>
    </submittedName>
</protein>